<evidence type="ECO:0000313" key="2">
    <source>
        <dbReference type="Proteomes" id="UP000028705"/>
    </source>
</evidence>
<name>A0A086A636_9FLAO</name>
<comment type="caution">
    <text evidence="1">The sequence shown here is derived from an EMBL/GenBank/DDBJ whole genome shotgun (WGS) entry which is preliminary data.</text>
</comment>
<dbReference type="AlphaFoldDB" id="A0A086A636"/>
<reference evidence="1 2" key="1">
    <citation type="submission" date="2014-07" db="EMBL/GenBank/DDBJ databases">
        <title>Genome of Chryseobacterium soli DSM 19298.</title>
        <authorList>
            <person name="Stropko S.J."/>
            <person name="Pipes S.E."/>
            <person name="Newman J."/>
        </authorList>
    </citation>
    <scope>NUCLEOTIDE SEQUENCE [LARGE SCALE GENOMIC DNA]</scope>
    <source>
        <strain evidence="1 2">DSM 19298</strain>
    </source>
</reference>
<dbReference type="EMBL" id="JPRH01000004">
    <property type="protein sequence ID" value="KFF12150.1"/>
    <property type="molecule type" value="Genomic_DNA"/>
</dbReference>
<keyword evidence="2" id="KW-1185">Reference proteome</keyword>
<dbReference type="Gene3D" id="1.10.1470.10">
    <property type="entry name" value="YjbJ"/>
    <property type="match status" value="1"/>
</dbReference>
<gene>
    <name evidence="1" type="ORF">IW15_11335</name>
</gene>
<evidence type="ECO:0000313" key="1">
    <source>
        <dbReference type="EMBL" id="KFF12150.1"/>
    </source>
</evidence>
<evidence type="ECO:0008006" key="3">
    <source>
        <dbReference type="Google" id="ProtNLM"/>
    </source>
</evidence>
<dbReference type="eggNOG" id="ENOG5033G2U">
    <property type="taxonomic scope" value="Bacteria"/>
</dbReference>
<dbReference type="SUPFAM" id="SSF69047">
    <property type="entry name" value="Hypothetical protein YjbJ"/>
    <property type="match status" value="1"/>
</dbReference>
<dbReference type="RefSeq" id="WP_034711307.1">
    <property type="nucleotide sequence ID" value="NZ_JPRH01000004.1"/>
</dbReference>
<dbReference type="InterPro" id="IPR036629">
    <property type="entry name" value="YjbJ_sf"/>
</dbReference>
<organism evidence="1 2">
    <name type="scientific">Chryseobacterium soli</name>
    <dbReference type="NCBI Taxonomy" id="445961"/>
    <lineage>
        <taxon>Bacteria</taxon>
        <taxon>Pseudomonadati</taxon>
        <taxon>Bacteroidota</taxon>
        <taxon>Flavobacteriia</taxon>
        <taxon>Flavobacteriales</taxon>
        <taxon>Weeksellaceae</taxon>
        <taxon>Chryseobacterium group</taxon>
        <taxon>Chryseobacterium</taxon>
    </lineage>
</organism>
<sequence>METNHNRPRIPFKITGDWKTQSKQLKEKFSVLTDWDLLFTEGKERELIEKVGNRLRKNREEVIDLLKYMNLSSI</sequence>
<proteinExistence type="predicted"/>
<dbReference type="OrthoDB" id="9796058at2"/>
<dbReference type="STRING" id="445961.IW15_11335"/>
<protein>
    <recommendedName>
        <fullName evidence="3">General stress protein CsbD</fullName>
    </recommendedName>
</protein>
<accession>A0A086A636</accession>
<dbReference type="Proteomes" id="UP000028705">
    <property type="component" value="Unassembled WGS sequence"/>
</dbReference>